<dbReference type="Gene3D" id="2.80.10.50">
    <property type="match status" value="1"/>
</dbReference>
<evidence type="ECO:0000313" key="1">
    <source>
        <dbReference type="EMBL" id="CAK0820190.1"/>
    </source>
</evidence>
<proteinExistence type="predicted"/>
<comment type="caution">
    <text evidence="1">The sequence shown here is derived from an EMBL/GenBank/DDBJ whole genome shotgun (WGS) entry which is preliminary data.</text>
</comment>
<reference evidence="1" key="1">
    <citation type="submission" date="2023-10" db="EMBL/GenBank/DDBJ databases">
        <authorList>
            <person name="Chen Y."/>
            <person name="Shah S."/>
            <person name="Dougan E. K."/>
            <person name="Thang M."/>
            <person name="Chan C."/>
        </authorList>
    </citation>
    <scope>NUCLEOTIDE SEQUENCE [LARGE SCALE GENOMIC DNA]</scope>
</reference>
<dbReference type="CDD" id="cd23432">
    <property type="entry name" value="beta-trefoil_Ricin_EndoBetaGal-like"/>
    <property type="match status" value="2"/>
</dbReference>
<dbReference type="Proteomes" id="UP001189429">
    <property type="component" value="Unassembled WGS sequence"/>
</dbReference>
<accession>A0ABN9RMI0</accession>
<evidence type="ECO:0008006" key="3">
    <source>
        <dbReference type="Google" id="ProtNLM"/>
    </source>
</evidence>
<gene>
    <name evidence="1" type="ORF">PCOR1329_LOCUS21968</name>
</gene>
<evidence type="ECO:0000313" key="2">
    <source>
        <dbReference type="Proteomes" id="UP001189429"/>
    </source>
</evidence>
<protein>
    <recommendedName>
        <fullName evidence="3">Galectin</fullName>
    </recommendedName>
</protein>
<organism evidence="1 2">
    <name type="scientific">Prorocentrum cordatum</name>
    <dbReference type="NCBI Taxonomy" id="2364126"/>
    <lineage>
        <taxon>Eukaryota</taxon>
        <taxon>Sar</taxon>
        <taxon>Alveolata</taxon>
        <taxon>Dinophyceae</taxon>
        <taxon>Prorocentrales</taxon>
        <taxon>Prorocentraceae</taxon>
        <taxon>Prorocentrum</taxon>
    </lineage>
</organism>
<sequence>MMDEFEKSLTLQVLVGKLSLSDARYRKLEHKWQPGVFINVNGDGSASLAGEGDWNAQWKFVPTDSSLFRIFKSWRADHHLNIGDDLKVSISNSGGWSGQWRYCDIADGSRFENRWKEGFYLNMKADMTLEVQNKFSDGDWSSEWLLILPTSQIIYYKPENKWTSGVYTIVNEDDTIFPISNNGSNAQLLVVSNGNDQSWFKIVNRWQADHYLNVSYDLKVLIFSKPQGQIQGTGVASGKGMTLGTLPDSRIAGSRVSV</sequence>
<keyword evidence="2" id="KW-1185">Reference proteome</keyword>
<dbReference type="EMBL" id="CAUYUJ010007287">
    <property type="protein sequence ID" value="CAK0820190.1"/>
    <property type="molecule type" value="Genomic_DNA"/>
</dbReference>
<name>A0ABN9RMI0_9DINO</name>